<keyword evidence="4" id="KW-0687">Ribonucleoprotein</keyword>
<dbReference type="GO" id="GO:0005840">
    <property type="term" value="C:ribosome"/>
    <property type="evidence" value="ECO:0007669"/>
    <property type="project" value="UniProtKB-KW"/>
</dbReference>
<proteinExistence type="predicted"/>
<reference evidence="4 5" key="2">
    <citation type="submission" date="2020-08" db="EMBL/GenBank/DDBJ databases">
        <title>The Agave Microbiome: Exploring the role of microbial communities in plant adaptations to desert environments.</title>
        <authorList>
            <person name="Partida-Martinez L.P."/>
        </authorList>
    </citation>
    <scope>NUCLEOTIDE SEQUENCE [LARGE SCALE GENOMIC DNA]</scope>
    <source>
        <strain evidence="4 5">AT2.17</strain>
    </source>
</reference>
<dbReference type="Proteomes" id="UP000549911">
    <property type="component" value="Unassembled WGS sequence"/>
</dbReference>
<keyword evidence="1" id="KW-0808">Transferase</keyword>
<comment type="caution">
    <text evidence="4">The sequence shown here is derived from an EMBL/GenBank/DDBJ whole genome shotgun (WGS) entry which is preliminary data.</text>
</comment>
<sequence>MADGLSLRPMTPEEYVAYRAVAEDDYAQHVGRAGDLDAHTAARRASEEYDTLLPDGLASTGQHLWTAVVAGEAVGLGWIELRDRASGTSAWVYDVRVEAEHRGRGLGRALMQSLHAAAHEMGAASVALNVFGHNTPAIALYESLGYTVTAQQMRLDL</sequence>
<dbReference type="GO" id="GO:0016747">
    <property type="term" value="F:acyltransferase activity, transferring groups other than amino-acyl groups"/>
    <property type="evidence" value="ECO:0007669"/>
    <property type="project" value="InterPro"/>
</dbReference>
<evidence type="ECO:0000256" key="2">
    <source>
        <dbReference type="ARBA" id="ARBA00023315"/>
    </source>
</evidence>
<dbReference type="PANTHER" id="PTHR43877">
    <property type="entry name" value="AMINOALKYLPHOSPHONATE N-ACETYLTRANSFERASE-RELATED-RELATED"/>
    <property type="match status" value="1"/>
</dbReference>
<keyword evidence="5" id="KW-1185">Reference proteome</keyword>
<dbReference type="InterPro" id="IPR050832">
    <property type="entry name" value="Bact_Acetyltransf"/>
</dbReference>
<feature type="domain" description="N-acetyltransferase" evidence="3">
    <location>
        <begin position="5"/>
        <end position="157"/>
    </location>
</feature>
<dbReference type="InterPro" id="IPR016181">
    <property type="entry name" value="Acyl_CoA_acyltransferase"/>
</dbReference>
<keyword evidence="4" id="KW-0689">Ribosomal protein</keyword>
<dbReference type="Gene3D" id="3.40.630.30">
    <property type="match status" value="1"/>
</dbReference>
<dbReference type="CDD" id="cd04301">
    <property type="entry name" value="NAT_SF"/>
    <property type="match status" value="1"/>
</dbReference>
<protein>
    <submittedName>
        <fullName evidence="4">Ribosomal protein S18 acetylase RimI-like enzyme</fullName>
    </submittedName>
</protein>
<gene>
    <name evidence="4" type="ORF">F4692_000044</name>
</gene>
<keyword evidence="2" id="KW-0012">Acyltransferase</keyword>
<dbReference type="Pfam" id="PF00583">
    <property type="entry name" value="Acetyltransf_1"/>
    <property type="match status" value="1"/>
</dbReference>
<dbReference type="InterPro" id="IPR000182">
    <property type="entry name" value="GNAT_dom"/>
</dbReference>
<evidence type="ECO:0000256" key="1">
    <source>
        <dbReference type="ARBA" id="ARBA00022679"/>
    </source>
</evidence>
<evidence type="ECO:0000259" key="3">
    <source>
        <dbReference type="PROSITE" id="PS51186"/>
    </source>
</evidence>
<accession>A0A7Y9GZ04</accession>
<dbReference type="AlphaFoldDB" id="A0A7Y9GZ04"/>
<reference evidence="4 5" key="1">
    <citation type="submission" date="2020-07" db="EMBL/GenBank/DDBJ databases">
        <authorList>
            <person name="Partida-Martinez L."/>
            <person name="Huntemann M."/>
            <person name="Clum A."/>
            <person name="Wang J."/>
            <person name="Palaniappan K."/>
            <person name="Ritter S."/>
            <person name="Chen I.-M."/>
            <person name="Stamatis D."/>
            <person name="Reddy T."/>
            <person name="O'Malley R."/>
            <person name="Daum C."/>
            <person name="Shapiro N."/>
            <person name="Ivanova N."/>
            <person name="Kyrpides N."/>
            <person name="Woyke T."/>
        </authorList>
    </citation>
    <scope>NUCLEOTIDE SEQUENCE [LARGE SCALE GENOMIC DNA]</scope>
    <source>
        <strain evidence="4 5">AT2.17</strain>
    </source>
</reference>
<dbReference type="RefSeq" id="WP_179617659.1">
    <property type="nucleotide sequence ID" value="NZ_JACCBW010000001.1"/>
</dbReference>
<dbReference type="EMBL" id="JACCBW010000001">
    <property type="protein sequence ID" value="NYE34940.1"/>
    <property type="molecule type" value="Genomic_DNA"/>
</dbReference>
<evidence type="ECO:0000313" key="5">
    <source>
        <dbReference type="Proteomes" id="UP000549911"/>
    </source>
</evidence>
<organism evidence="4 5">
    <name type="scientific">Nocardioides cavernae</name>
    <dbReference type="NCBI Taxonomy" id="1921566"/>
    <lineage>
        <taxon>Bacteria</taxon>
        <taxon>Bacillati</taxon>
        <taxon>Actinomycetota</taxon>
        <taxon>Actinomycetes</taxon>
        <taxon>Propionibacteriales</taxon>
        <taxon>Nocardioidaceae</taxon>
        <taxon>Nocardioides</taxon>
    </lineage>
</organism>
<dbReference type="SUPFAM" id="SSF55729">
    <property type="entry name" value="Acyl-CoA N-acyltransferases (Nat)"/>
    <property type="match status" value="1"/>
</dbReference>
<name>A0A7Y9GZ04_9ACTN</name>
<evidence type="ECO:0000313" key="4">
    <source>
        <dbReference type="EMBL" id="NYE34940.1"/>
    </source>
</evidence>
<dbReference type="PROSITE" id="PS51186">
    <property type="entry name" value="GNAT"/>
    <property type="match status" value="1"/>
</dbReference>